<feature type="region of interest" description="Disordered" evidence="1">
    <location>
        <begin position="1"/>
        <end position="78"/>
    </location>
</feature>
<dbReference type="Pfam" id="PF19861">
    <property type="entry name" value="DUF6335"/>
    <property type="match status" value="1"/>
</dbReference>
<dbReference type="Proteomes" id="UP000636505">
    <property type="component" value="Unassembled WGS sequence"/>
</dbReference>
<feature type="compositionally biased region" description="Polar residues" evidence="1">
    <location>
        <begin position="1"/>
        <end position="14"/>
    </location>
</feature>
<dbReference type="EMBL" id="JADEXG010000045">
    <property type="protein sequence ID" value="MBE9079023.1"/>
    <property type="molecule type" value="Genomic_DNA"/>
</dbReference>
<proteinExistence type="predicted"/>
<protein>
    <submittedName>
        <fullName evidence="2">Uncharacterized protein</fullName>
    </submittedName>
</protein>
<evidence type="ECO:0000313" key="2">
    <source>
        <dbReference type="EMBL" id="MBE9079023.1"/>
    </source>
</evidence>
<dbReference type="AlphaFoldDB" id="A0A8J7AX46"/>
<name>A0A8J7AX46_9CYAN</name>
<keyword evidence="3" id="KW-1185">Reference proteome</keyword>
<evidence type="ECO:0000256" key="1">
    <source>
        <dbReference type="SAM" id="MobiDB-lite"/>
    </source>
</evidence>
<sequence>MENTNSQPKQQAVDGQSAYAGNPNPTPDHNSIDMLSEQAGLDMSAGEDLQVKEKLDERDDDRWELDPGSAEDHPSPTS</sequence>
<gene>
    <name evidence="2" type="ORF">IQ241_17255</name>
</gene>
<evidence type="ECO:0000313" key="3">
    <source>
        <dbReference type="Proteomes" id="UP000636505"/>
    </source>
</evidence>
<accession>A0A8J7AX46</accession>
<organism evidence="2 3">
    <name type="scientific">Vasconcelosia minhoensis LEGE 07310</name>
    <dbReference type="NCBI Taxonomy" id="915328"/>
    <lineage>
        <taxon>Bacteria</taxon>
        <taxon>Bacillati</taxon>
        <taxon>Cyanobacteriota</taxon>
        <taxon>Cyanophyceae</taxon>
        <taxon>Nodosilineales</taxon>
        <taxon>Cymatolegaceae</taxon>
        <taxon>Vasconcelosia</taxon>
        <taxon>Vasconcelosia minhoensis</taxon>
    </lineage>
</organism>
<comment type="caution">
    <text evidence="2">The sequence shown here is derived from an EMBL/GenBank/DDBJ whole genome shotgun (WGS) entry which is preliminary data.</text>
</comment>
<reference evidence="2" key="1">
    <citation type="submission" date="2020-10" db="EMBL/GenBank/DDBJ databases">
        <authorList>
            <person name="Castelo-Branco R."/>
            <person name="Eusebio N."/>
            <person name="Adriana R."/>
            <person name="Vieira A."/>
            <person name="Brugerolle De Fraissinette N."/>
            <person name="Rezende De Castro R."/>
            <person name="Schneider M.P."/>
            <person name="Vasconcelos V."/>
            <person name="Leao P.N."/>
        </authorList>
    </citation>
    <scope>NUCLEOTIDE SEQUENCE</scope>
    <source>
        <strain evidence="2">LEGE 07310</strain>
    </source>
</reference>
<feature type="compositionally biased region" description="Basic and acidic residues" evidence="1">
    <location>
        <begin position="49"/>
        <end position="78"/>
    </location>
</feature>
<dbReference type="InterPro" id="IPR046298">
    <property type="entry name" value="DUF6335"/>
</dbReference>